<dbReference type="PROSITE" id="PS50987">
    <property type="entry name" value="HTH_ARSR_2"/>
    <property type="match status" value="1"/>
</dbReference>
<evidence type="ECO:0000256" key="3">
    <source>
        <dbReference type="ARBA" id="ARBA00023163"/>
    </source>
</evidence>
<evidence type="ECO:0000313" key="5">
    <source>
        <dbReference type="EMBL" id="VAV99746.1"/>
    </source>
</evidence>
<dbReference type="Pfam" id="PF12840">
    <property type="entry name" value="HTH_20"/>
    <property type="match status" value="1"/>
</dbReference>
<feature type="domain" description="HTH arsR-type" evidence="4">
    <location>
        <begin position="254"/>
        <end position="348"/>
    </location>
</feature>
<dbReference type="InterPro" id="IPR036390">
    <property type="entry name" value="WH_DNA-bd_sf"/>
</dbReference>
<dbReference type="GO" id="GO:0003677">
    <property type="term" value="F:DNA binding"/>
    <property type="evidence" value="ECO:0007669"/>
    <property type="project" value="UniProtKB-KW"/>
</dbReference>
<dbReference type="Gene3D" id="1.10.10.10">
    <property type="entry name" value="Winged helix-like DNA-binding domain superfamily/Winged helix DNA-binding domain"/>
    <property type="match status" value="1"/>
</dbReference>
<sequence>MTTPVTKIHDFTTSAPAFSISVEARPVYEALAHLFVWTQDHPADYEDSLAFELAEKARPELRNELKTFSSMSPLWPGLFGIVAATDITTASDLGKIIDGETLRGLLVNHASVEDCDSETVKAAVAGDHDATATVLEACDAPDDLVALLNLSNDDLAAKIGSILTMYAQDIEPALSARMPILQRSAEEKRALARRTSPSDLVELATNGVTLEMGPRIEGILLIPSIVIRPWALISEAAGTRIVCYSVTDDVLNADPDAPPRYLVNLFKAIGDEKRLAMLKHISQGGITLRDLADRMGLAKSTTHHHVGALRSAGLVRVVVTDEDKYYEIRTRNIADAGPLLERFLDQQS</sequence>
<dbReference type="PANTHER" id="PTHR33154">
    <property type="entry name" value="TRANSCRIPTIONAL REGULATOR, ARSR FAMILY"/>
    <property type="match status" value="1"/>
</dbReference>
<dbReference type="CDD" id="cd00090">
    <property type="entry name" value="HTH_ARSR"/>
    <property type="match status" value="1"/>
</dbReference>
<name>A0A3B0SFL6_9ZZZZ</name>
<reference evidence="5" key="1">
    <citation type="submission" date="2018-06" db="EMBL/GenBank/DDBJ databases">
        <authorList>
            <person name="Zhirakovskaya E."/>
        </authorList>
    </citation>
    <scope>NUCLEOTIDE SEQUENCE</scope>
</reference>
<proteinExistence type="predicted"/>
<dbReference type="SMART" id="SM00418">
    <property type="entry name" value="HTH_ARSR"/>
    <property type="match status" value="1"/>
</dbReference>
<dbReference type="InterPro" id="IPR001845">
    <property type="entry name" value="HTH_ArsR_DNA-bd_dom"/>
</dbReference>
<dbReference type="InterPro" id="IPR051081">
    <property type="entry name" value="HTH_MetalResp_TranReg"/>
</dbReference>
<keyword evidence="1" id="KW-0805">Transcription regulation</keyword>
<dbReference type="EMBL" id="UOEK01000169">
    <property type="protein sequence ID" value="VAV99746.1"/>
    <property type="molecule type" value="Genomic_DNA"/>
</dbReference>
<dbReference type="AlphaFoldDB" id="A0A3B0SFL6"/>
<evidence type="ECO:0000256" key="1">
    <source>
        <dbReference type="ARBA" id="ARBA00023015"/>
    </source>
</evidence>
<protein>
    <recommendedName>
        <fullName evidence="4">HTH arsR-type domain-containing protein</fullName>
    </recommendedName>
</protein>
<gene>
    <name evidence="5" type="ORF">MNBD_ACTINO02-85</name>
</gene>
<evidence type="ECO:0000256" key="2">
    <source>
        <dbReference type="ARBA" id="ARBA00023125"/>
    </source>
</evidence>
<dbReference type="InterPro" id="IPR011991">
    <property type="entry name" value="ArsR-like_HTH"/>
</dbReference>
<keyword evidence="2" id="KW-0238">DNA-binding</keyword>
<dbReference type="GO" id="GO:0003700">
    <property type="term" value="F:DNA-binding transcription factor activity"/>
    <property type="evidence" value="ECO:0007669"/>
    <property type="project" value="InterPro"/>
</dbReference>
<dbReference type="InterPro" id="IPR036388">
    <property type="entry name" value="WH-like_DNA-bd_sf"/>
</dbReference>
<dbReference type="SUPFAM" id="SSF46785">
    <property type="entry name" value="Winged helix' DNA-binding domain"/>
    <property type="match status" value="1"/>
</dbReference>
<accession>A0A3B0SFL6</accession>
<dbReference type="PANTHER" id="PTHR33154:SF33">
    <property type="entry name" value="TRANSCRIPTIONAL REPRESSOR SDPR"/>
    <property type="match status" value="1"/>
</dbReference>
<keyword evidence="3" id="KW-0804">Transcription</keyword>
<organism evidence="5">
    <name type="scientific">hydrothermal vent metagenome</name>
    <dbReference type="NCBI Taxonomy" id="652676"/>
    <lineage>
        <taxon>unclassified sequences</taxon>
        <taxon>metagenomes</taxon>
        <taxon>ecological metagenomes</taxon>
    </lineage>
</organism>
<evidence type="ECO:0000259" key="4">
    <source>
        <dbReference type="PROSITE" id="PS50987"/>
    </source>
</evidence>